<dbReference type="InterPro" id="IPR058009">
    <property type="entry name" value="TTP_Phage_16"/>
</dbReference>
<name>A0A934UUK2_9MICO</name>
<dbReference type="AlphaFoldDB" id="A0A934UUK2"/>
<dbReference type="RefSeq" id="WP_200114307.1">
    <property type="nucleotide sequence ID" value="NZ_JAEHOH010000006.1"/>
</dbReference>
<keyword evidence="2" id="KW-1185">Reference proteome</keyword>
<protein>
    <recommendedName>
        <fullName evidence="3">Phage tail protein</fullName>
    </recommendedName>
</protein>
<gene>
    <name evidence="1" type="ORF">JD276_04435</name>
</gene>
<evidence type="ECO:0008006" key="3">
    <source>
        <dbReference type="Google" id="ProtNLM"/>
    </source>
</evidence>
<comment type="caution">
    <text evidence="1">The sequence shown here is derived from an EMBL/GenBank/DDBJ whole genome shotgun (WGS) entry which is preliminary data.</text>
</comment>
<proteinExistence type="predicted"/>
<dbReference type="EMBL" id="JAEHOH010000006">
    <property type="protein sequence ID" value="MBK0418278.1"/>
    <property type="molecule type" value="Genomic_DNA"/>
</dbReference>
<sequence length="172" mass="18947">MVQTIPNGVKSMGTRRVVFIPGGVADLDAITVAEVTSGENVSCYLTRAGGFEVGGEQQTITDSRYCSAQDFEIPGTKQKTLQTQYTFNLGDPLQDEARLALVEGTKGTIVHFLQKDEDDDTFEADDWYEAVNVECGEQSVVAVEDNAMDRIRQKLFVQSNWVQFKQLVAGTP</sequence>
<reference evidence="1" key="1">
    <citation type="submission" date="2020-12" db="EMBL/GenBank/DDBJ databases">
        <title>Leucobacter sp. CAS1, isolated from Chromium sludge.</title>
        <authorList>
            <person name="Xu Z."/>
        </authorList>
    </citation>
    <scope>NUCLEOTIDE SEQUENCE</scope>
    <source>
        <strain evidence="1">CSA1</strain>
    </source>
</reference>
<dbReference type="Pfam" id="PF25595">
    <property type="entry name" value="Phage_TTP_16"/>
    <property type="match status" value="1"/>
</dbReference>
<accession>A0A934UUK2</accession>
<dbReference type="Proteomes" id="UP000608530">
    <property type="component" value="Unassembled WGS sequence"/>
</dbReference>
<organism evidence="1 2">
    <name type="scientific">Leucobacter chromiisoli</name>
    <dbReference type="NCBI Taxonomy" id="2796471"/>
    <lineage>
        <taxon>Bacteria</taxon>
        <taxon>Bacillati</taxon>
        <taxon>Actinomycetota</taxon>
        <taxon>Actinomycetes</taxon>
        <taxon>Micrococcales</taxon>
        <taxon>Microbacteriaceae</taxon>
        <taxon>Leucobacter</taxon>
    </lineage>
</organism>
<evidence type="ECO:0000313" key="1">
    <source>
        <dbReference type="EMBL" id="MBK0418278.1"/>
    </source>
</evidence>
<evidence type="ECO:0000313" key="2">
    <source>
        <dbReference type="Proteomes" id="UP000608530"/>
    </source>
</evidence>